<dbReference type="Proteomes" id="UP001562354">
    <property type="component" value="Unassembled WGS sequence"/>
</dbReference>
<dbReference type="PANTHER" id="PTHR31310">
    <property type="match status" value="1"/>
</dbReference>
<reference evidence="8 9" key="1">
    <citation type="submission" date="2024-07" db="EMBL/GenBank/DDBJ databases">
        <title>Draft sequence of the Neodothiora populina.</title>
        <authorList>
            <person name="Drown D.D."/>
            <person name="Schuette U.S."/>
            <person name="Buechlein A.B."/>
            <person name="Rusch D.R."/>
            <person name="Winton L.W."/>
            <person name="Adams G.A."/>
        </authorList>
    </citation>
    <scope>NUCLEOTIDE SEQUENCE [LARGE SCALE GENOMIC DNA]</scope>
    <source>
        <strain evidence="8 9">CPC 39397</strain>
    </source>
</reference>
<feature type="transmembrane region" description="Helical" evidence="6">
    <location>
        <begin position="132"/>
        <end position="150"/>
    </location>
</feature>
<proteinExistence type="predicted"/>
<organism evidence="8 9">
    <name type="scientific">Neodothiora populina</name>
    <dbReference type="NCBI Taxonomy" id="2781224"/>
    <lineage>
        <taxon>Eukaryota</taxon>
        <taxon>Fungi</taxon>
        <taxon>Dikarya</taxon>
        <taxon>Ascomycota</taxon>
        <taxon>Pezizomycotina</taxon>
        <taxon>Dothideomycetes</taxon>
        <taxon>Dothideomycetidae</taxon>
        <taxon>Dothideales</taxon>
        <taxon>Dothioraceae</taxon>
        <taxon>Neodothiora</taxon>
    </lineage>
</organism>
<keyword evidence="3 6" id="KW-1133">Transmembrane helix</keyword>
<keyword evidence="9" id="KW-1185">Reference proteome</keyword>
<dbReference type="GeneID" id="95974855"/>
<feature type="domain" description="Phosphatidic acid phosphatase type 2/haloperoxidase" evidence="7">
    <location>
        <begin position="217"/>
        <end position="354"/>
    </location>
</feature>
<evidence type="ECO:0000256" key="5">
    <source>
        <dbReference type="SAM" id="MobiDB-lite"/>
    </source>
</evidence>
<feature type="compositionally biased region" description="Low complexity" evidence="5">
    <location>
        <begin position="407"/>
        <end position="425"/>
    </location>
</feature>
<evidence type="ECO:0000256" key="4">
    <source>
        <dbReference type="ARBA" id="ARBA00023136"/>
    </source>
</evidence>
<dbReference type="Gene3D" id="1.20.144.10">
    <property type="entry name" value="Phosphatidic acid phosphatase type 2/haloperoxidase"/>
    <property type="match status" value="1"/>
</dbReference>
<evidence type="ECO:0000313" key="9">
    <source>
        <dbReference type="Proteomes" id="UP001562354"/>
    </source>
</evidence>
<keyword evidence="4 6" id="KW-0472">Membrane</keyword>
<dbReference type="Pfam" id="PF14378">
    <property type="entry name" value="PAP2_3"/>
    <property type="match status" value="1"/>
</dbReference>
<evidence type="ECO:0000313" key="8">
    <source>
        <dbReference type="EMBL" id="KAL1310928.1"/>
    </source>
</evidence>
<evidence type="ECO:0000259" key="7">
    <source>
        <dbReference type="SMART" id="SM00014"/>
    </source>
</evidence>
<dbReference type="InterPro" id="IPR036938">
    <property type="entry name" value="PAP2/HPO_sf"/>
</dbReference>
<keyword evidence="2 6" id="KW-0812">Transmembrane</keyword>
<evidence type="ECO:0000256" key="3">
    <source>
        <dbReference type="ARBA" id="ARBA00022989"/>
    </source>
</evidence>
<feature type="compositionally biased region" description="Polar residues" evidence="5">
    <location>
        <begin position="437"/>
        <end position="447"/>
    </location>
</feature>
<dbReference type="RefSeq" id="XP_069203777.1">
    <property type="nucleotide sequence ID" value="XM_069340308.1"/>
</dbReference>
<feature type="region of interest" description="Disordered" evidence="5">
    <location>
        <begin position="405"/>
        <end position="447"/>
    </location>
</feature>
<feature type="transmembrane region" description="Helical" evidence="6">
    <location>
        <begin position="303"/>
        <end position="326"/>
    </location>
</feature>
<dbReference type="InterPro" id="IPR000326">
    <property type="entry name" value="PAP2/HPO"/>
</dbReference>
<sequence>MSGNYSFLRDDDGTQRFFTKAKFPVSWPSMPAFVPHRIRRKFRSTRSKIRSRQTPTSSITSLQTSWNPADTLKALRMHQWSAYDAQYILLAVIGIFALSVIQFPGALIKTLVATLLMISLLLPITRQFFLPFLPIAAWLILFYSCGFISGEYRPPIWVRVLPTLENIMYGANLSNILSAHKAVALDVLAWLPYGITHFGAPAVVSGILFLFGPPGTTPVFARAFGYMNMIGVVIQLLFPCAPPWYENKYGLAPANYSMSGSPAGLAAIDKLFGIDLYTSSFTASPMVFGAFPSLHSGSATIEALFMSLTFPKLRPLFVVYTLWLWWATMYLSHHYAVDLVGGSLLAAMSYFIAKGKFLPRVQPGKMFRWDYDYVEIGEAKEGYAYGLTDLDDDFRPMNMDSDEWTIGSSSSVASSSRSPSVGMRSPTEDTWEGETLASASDNEYQKS</sequence>
<gene>
    <name evidence="8" type="ORF">AAFC00_001152</name>
</gene>
<dbReference type="SMART" id="SM00014">
    <property type="entry name" value="acidPPc"/>
    <property type="match status" value="1"/>
</dbReference>
<feature type="transmembrane region" description="Helical" evidence="6">
    <location>
        <begin position="190"/>
        <end position="211"/>
    </location>
</feature>
<comment type="caution">
    <text evidence="8">The sequence shown here is derived from an EMBL/GenBank/DDBJ whole genome shotgun (WGS) entry which is preliminary data.</text>
</comment>
<dbReference type="PANTHER" id="PTHR31310:SF11">
    <property type="entry name" value="INOSITOL PHOSPHORYLCERAMIDE SYNTHASE CATALYTIC SUBUNIT AUR1"/>
    <property type="match status" value="1"/>
</dbReference>
<evidence type="ECO:0000256" key="2">
    <source>
        <dbReference type="ARBA" id="ARBA00022692"/>
    </source>
</evidence>
<evidence type="ECO:0000256" key="6">
    <source>
        <dbReference type="SAM" id="Phobius"/>
    </source>
</evidence>
<feature type="transmembrane region" description="Helical" evidence="6">
    <location>
        <begin position="82"/>
        <end position="101"/>
    </location>
</feature>
<name>A0ABR3PN94_9PEZI</name>
<dbReference type="CDD" id="cd03386">
    <property type="entry name" value="PAP2_Aur1_like"/>
    <property type="match status" value="1"/>
</dbReference>
<dbReference type="EMBL" id="JBFMKM010000003">
    <property type="protein sequence ID" value="KAL1310928.1"/>
    <property type="molecule type" value="Genomic_DNA"/>
</dbReference>
<evidence type="ECO:0000256" key="1">
    <source>
        <dbReference type="ARBA" id="ARBA00004141"/>
    </source>
</evidence>
<feature type="transmembrane region" description="Helical" evidence="6">
    <location>
        <begin position="223"/>
        <end position="245"/>
    </location>
</feature>
<dbReference type="SUPFAM" id="SSF48317">
    <property type="entry name" value="Acid phosphatase/Vanadium-dependent haloperoxidase"/>
    <property type="match status" value="1"/>
</dbReference>
<protein>
    <recommendedName>
        <fullName evidence="7">Phosphatidic acid phosphatase type 2/haloperoxidase domain-containing protein</fullName>
    </recommendedName>
</protein>
<dbReference type="InterPro" id="IPR052185">
    <property type="entry name" value="IPC_Synthase-Related"/>
</dbReference>
<dbReference type="InterPro" id="IPR026841">
    <property type="entry name" value="Aur1/Ipt1"/>
</dbReference>
<accession>A0ABR3PN94</accession>
<comment type="subcellular location">
    <subcellularLocation>
        <location evidence="1">Membrane</location>
        <topology evidence="1">Multi-pass membrane protein</topology>
    </subcellularLocation>
</comment>